<keyword evidence="2" id="KW-1185">Reference proteome</keyword>
<sequence>MVSLTHLDPLTYHSIIAVKSNSSLRSESHFLDPSKVGWVAQVGIQSGVVLVATPVALRHDASRYVAPPAIPSDQRSTRVSL</sequence>
<evidence type="ECO:0000313" key="2">
    <source>
        <dbReference type="Proteomes" id="UP000324222"/>
    </source>
</evidence>
<accession>A0A5B7IDN5</accession>
<organism evidence="1 2">
    <name type="scientific">Portunus trituberculatus</name>
    <name type="common">Swimming crab</name>
    <name type="synonym">Neptunus trituberculatus</name>
    <dbReference type="NCBI Taxonomy" id="210409"/>
    <lineage>
        <taxon>Eukaryota</taxon>
        <taxon>Metazoa</taxon>
        <taxon>Ecdysozoa</taxon>
        <taxon>Arthropoda</taxon>
        <taxon>Crustacea</taxon>
        <taxon>Multicrustacea</taxon>
        <taxon>Malacostraca</taxon>
        <taxon>Eumalacostraca</taxon>
        <taxon>Eucarida</taxon>
        <taxon>Decapoda</taxon>
        <taxon>Pleocyemata</taxon>
        <taxon>Brachyura</taxon>
        <taxon>Eubrachyura</taxon>
        <taxon>Portunoidea</taxon>
        <taxon>Portunidae</taxon>
        <taxon>Portuninae</taxon>
        <taxon>Portunus</taxon>
    </lineage>
</organism>
<dbReference type="AlphaFoldDB" id="A0A5B7IDN5"/>
<dbReference type="Proteomes" id="UP000324222">
    <property type="component" value="Unassembled WGS sequence"/>
</dbReference>
<reference evidence="1 2" key="1">
    <citation type="submission" date="2019-05" db="EMBL/GenBank/DDBJ databases">
        <title>Another draft genome of Portunus trituberculatus and its Hox gene families provides insights of decapod evolution.</title>
        <authorList>
            <person name="Jeong J.-H."/>
            <person name="Song I."/>
            <person name="Kim S."/>
            <person name="Choi T."/>
            <person name="Kim D."/>
            <person name="Ryu S."/>
            <person name="Kim W."/>
        </authorList>
    </citation>
    <scope>NUCLEOTIDE SEQUENCE [LARGE SCALE GENOMIC DNA]</scope>
    <source>
        <tissue evidence="1">Muscle</tissue>
    </source>
</reference>
<proteinExistence type="predicted"/>
<gene>
    <name evidence="1" type="ORF">E2C01_074923</name>
</gene>
<evidence type="ECO:0000313" key="1">
    <source>
        <dbReference type="EMBL" id="MPC80345.1"/>
    </source>
</evidence>
<dbReference type="EMBL" id="VSRR010053760">
    <property type="protein sequence ID" value="MPC80345.1"/>
    <property type="molecule type" value="Genomic_DNA"/>
</dbReference>
<protein>
    <submittedName>
        <fullName evidence="1">Uncharacterized protein</fullName>
    </submittedName>
</protein>
<name>A0A5B7IDN5_PORTR</name>
<comment type="caution">
    <text evidence="1">The sequence shown here is derived from an EMBL/GenBank/DDBJ whole genome shotgun (WGS) entry which is preliminary data.</text>
</comment>